<evidence type="ECO:0000256" key="2">
    <source>
        <dbReference type="ARBA" id="ARBA00008524"/>
    </source>
</evidence>
<dbReference type="AlphaFoldDB" id="K5YA54"/>
<dbReference type="EMBL" id="AGZP01000017">
    <property type="protein sequence ID" value="EKN10187.1"/>
    <property type="molecule type" value="Genomic_DNA"/>
</dbReference>
<feature type="signal peptide" evidence="7">
    <location>
        <begin position="1"/>
        <end position="25"/>
    </location>
</feature>
<evidence type="ECO:0000313" key="9">
    <source>
        <dbReference type="EMBL" id="EKN10187.1"/>
    </source>
</evidence>
<dbReference type="PATRIC" id="fig|999419.3.peg.2155"/>
<dbReference type="PANTHER" id="PTHR43253:SF1">
    <property type="entry name" value="TRICORN PROTEASE HOMOLOG 2-RELATED"/>
    <property type="match status" value="1"/>
</dbReference>
<organism evidence="9 10">
    <name type="scientific">Parabacteroides johnsonii CL02T12C29</name>
    <dbReference type="NCBI Taxonomy" id="999419"/>
    <lineage>
        <taxon>Bacteria</taxon>
        <taxon>Pseudomonadati</taxon>
        <taxon>Bacteroidota</taxon>
        <taxon>Bacteroidia</taxon>
        <taxon>Bacteroidales</taxon>
        <taxon>Tannerellaceae</taxon>
        <taxon>Parabacteroides</taxon>
    </lineage>
</organism>
<name>K5YA54_9BACT</name>
<evidence type="ECO:0000256" key="6">
    <source>
        <dbReference type="ARBA" id="ARBA00022825"/>
    </source>
</evidence>
<evidence type="ECO:0000259" key="8">
    <source>
        <dbReference type="SMART" id="SM00245"/>
    </source>
</evidence>
<protein>
    <recommendedName>
        <fullName evidence="8">Tail specific protease domain-containing protein</fullName>
    </recommendedName>
</protein>
<evidence type="ECO:0000256" key="4">
    <source>
        <dbReference type="ARBA" id="ARBA00022670"/>
    </source>
</evidence>
<dbReference type="InterPro" id="IPR029045">
    <property type="entry name" value="ClpP/crotonase-like_dom_sf"/>
</dbReference>
<feature type="chain" id="PRO_5003886757" description="Tail specific protease domain-containing protein" evidence="7">
    <location>
        <begin position="26"/>
        <end position="432"/>
    </location>
</feature>
<dbReference type="SMART" id="SM00245">
    <property type="entry name" value="TSPc"/>
    <property type="match status" value="1"/>
</dbReference>
<evidence type="ECO:0000256" key="1">
    <source>
        <dbReference type="ARBA" id="ARBA00004496"/>
    </source>
</evidence>
<accession>K5YA54</accession>
<comment type="subcellular location">
    <subcellularLocation>
        <location evidence="1">Cytoplasm</location>
    </subcellularLocation>
</comment>
<evidence type="ECO:0000256" key="3">
    <source>
        <dbReference type="ARBA" id="ARBA00022490"/>
    </source>
</evidence>
<feature type="domain" description="Tail specific protease" evidence="8">
    <location>
        <begin position="169"/>
        <end position="406"/>
    </location>
</feature>
<evidence type="ECO:0000313" key="10">
    <source>
        <dbReference type="Proteomes" id="UP000001218"/>
    </source>
</evidence>
<keyword evidence="5" id="KW-0378">Hydrolase</keyword>
<dbReference type="Gene3D" id="3.30.750.44">
    <property type="match status" value="1"/>
</dbReference>
<dbReference type="eggNOG" id="COG0793">
    <property type="taxonomic scope" value="Bacteria"/>
</dbReference>
<evidence type="ECO:0000256" key="5">
    <source>
        <dbReference type="ARBA" id="ARBA00022801"/>
    </source>
</evidence>
<dbReference type="GO" id="GO:0006508">
    <property type="term" value="P:proteolysis"/>
    <property type="evidence" value="ECO:0007669"/>
    <property type="project" value="UniProtKB-KW"/>
</dbReference>
<dbReference type="InterPro" id="IPR005151">
    <property type="entry name" value="Tail-specific_protease"/>
</dbReference>
<dbReference type="GO" id="GO:0005737">
    <property type="term" value="C:cytoplasm"/>
    <property type="evidence" value="ECO:0007669"/>
    <property type="project" value="UniProtKB-SubCell"/>
</dbReference>
<dbReference type="HOGENOM" id="CLU_660272_0_0_10"/>
<dbReference type="OrthoDB" id="5480566at2"/>
<keyword evidence="3" id="KW-0963">Cytoplasm</keyword>
<comment type="caution">
    <text evidence="9">The sequence shown here is derived from an EMBL/GenBank/DDBJ whole genome shotgun (WGS) entry which is preliminary data.</text>
</comment>
<evidence type="ECO:0000256" key="7">
    <source>
        <dbReference type="SAM" id="SignalP"/>
    </source>
</evidence>
<dbReference type="Pfam" id="PF03572">
    <property type="entry name" value="Peptidase_S41"/>
    <property type="match status" value="1"/>
</dbReference>
<dbReference type="InterPro" id="IPR012393">
    <property type="entry name" value="Tricorn_protease"/>
</dbReference>
<dbReference type="PANTHER" id="PTHR43253">
    <property type="entry name" value="TRICORN PROTEASE HOMOLOG 2-RELATED"/>
    <property type="match status" value="1"/>
</dbReference>
<keyword evidence="4" id="KW-0645">Protease</keyword>
<proteinExistence type="inferred from homology"/>
<keyword evidence="7" id="KW-0732">Signal</keyword>
<dbReference type="Proteomes" id="UP000001218">
    <property type="component" value="Unassembled WGS sequence"/>
</dbReference>
<dbReference type="GO" id="GO:0008236">
    <property type="term" value="F:serine-type peptidase activity"/>
    <property type="evidence" value="ECO:0007669"/>
    <property type="project" value="UniProtKB-KW"/>
</dbReference>
<dbReference type="PROSITE" id="PS51257">
    <property type="entry name" value="PROKAR_LIPOPROTEIN"/>
    <property type="match status" value="1"/>
</dbReference>
<keyword evidence="6" id="KW-0720">Serine protease</keyword>
<dbReference type="Gene3D" id="3.90.226.10">
    <property type="entry name" value="2-enoyl-CoA Hydratase, Chain A, domain 1"/>
    <property type="match status" value="1"/>
</dbReference>
<sequence length="432" mass="49177">MNRIKVNIWILATLLALLTACRDEADDVIQPGMLSGGNSLTEQFDIIWNGINHNYVFWEIDPTDWDAVYTQYRPRFEELDKKGTVPTADLQKLYEEVCGTLIDHHMNVKVKNLKPAPSDETNVVAVYPGNMELITREDLLMRLPRKGFQVYRDKLKAAGRITNDYEFVNDNPEADLDHLFTYVIDNDILYLRFSNFQIIGQLMNANNPDKPETLDALAVYCEYLNQLLFNQEIKGVIVDVRHNTGGYLWDMFTVLGPLLKEDIHVLDTKTKMGIGRLDYGEWIPWTTQVTTQRQIGELLDYSEPLPETDCIGDRQLVLLVDNWSVSMSEMTAVPVKNLPYAKVIGQRTYGGLGPLSDNTHTSFSGQFGDSNLKKTSYSVYTSTWLSRTPDGELLEGKGVTPDIPVALDLERLTQQHIDTQLEYAIDFLHGKK</sequence>
<dbReference type="SUPFAM" id="SSF52096">
    <property type="entry name" value="ClpP/crotonase"/>
    <property type="match status" value="1"/>
</dbReference>
<reference evidence="9 10" key="1">
    <citation type="submission" date="2012-02" db="EMBL/GenBank/DDBJ databases">
        <title>The Genome Sequence of Parabacteroides johnsonii CL02T12C29.</title>
        <authorList>
            <consortium name="The Broad Institute Genome Sequencing Platform"/>
            <person name="Earl A."/>
            <person name="Ward D."/>
            <person name="Feldgarden M."/>
            <person name="Gevers D."/>
            <person name="Zitomersky N.L."/>
            <person name="Coyne M.J."/>
            <person name="Comstock L.E."/>
            <person name="Young S.K."/>
            <person name="Zeng Q."/>
            <person name="Gargeya S."/>
            <person name="Fitzgerald M."/>
            <person name="Haas B."/>
            <person name="Abouelleil A."/>
            <person name="Alvarado L."/>
            <person name="Arachchi H.M."/>
            <person name="Berlin A."/>
            <person name="Chapman S.B."/>
            <person name="Gearin G."/>
            <person name="Goldberg J."/>
            <person name="Griggs A."/>
            <person name="Gujja S."/>
            <person name="Hansen M."/>
            <person name="Heiman D."/>
            <person name="Howarth C."/>
            <person name="Larimer J."/>
            <person name="Lui A."/>
            <person name="MacDonald P.J.P."/>
            <person name="McCowen C."/>
            <person name="Montmayeur A."/>
            <person name="Murphy C."/>
            <person name="Neiman D."/>
            <person name="Pearson M."/>
            <person name="Priest M."/>
            <person name="Roberts A."/>
            <person name="Saif S."/>
            <person name="Shea T."/>
            <person name="Sisk P."/>
            <person name="Stolte C."/>
            <person name="Sykes S."/>
            <person name="Wortman J."/>
            <person name="Nusbaum C."/>
            <person name="Birren B."/>
        </authorList>
    </citation>
    <scope>NUCLEOTIDE SEQUENCE [LARGE SCALE GENOMIC DNA]</scope>
    <source>
        <strain evidence="9 10">CL02T12C29</strain>
    </source>
</reference>
<gene>
    <name evidence="9" type="ORF">HMPREF1077_02097</name>
</gene>
<comment type="similarity">
    <text evidence="2">Belongs to the peptidase S41B family.</text>
</comment>
<dbReference type="RefSeq" id="WP_008156760.1">
    <property type="nucleotide sequence ID" value="NZ_JH976466.1"/>
</dbReference>